<dbReference type="InterPro" id="IPR025937">
    <property type="entry name" value="PDGLE_dom"/>
</dbReference>
<evidence type="ECO:0000313" key="10">
    <source>
        <dbReference type="Proteomes" id="UP001074726"/>
    </source>
</evidence>
<sequence>MSTRRLFAVALVVSLLVAGVASYYASSHPDGLEYVAEQTGFIDAAEDSATADSPLADYETSGVDDARISGGLAGVIGVVVMLVLSTGLFWVVRRRQPHDARAEHSQPEHSQPEHSQPEHVHQSEA</sequence>
<evidence type="ECO:0000256" key="6">
    <source>
        <dbReference type="SAM" id="MobiDB-lite"/>
    </source>
</evidence>
<evidence type="ECO:0000313" key="9">
    <source>
        <dbReference type="EMBL" id="MCY4727912.1"/>
    </source>
</evidence>
<evidence type="ECO:0000256" key="4">
    <source>
        <dbReference type="ARBA" id="ARBA00022989"/>
    </source>
</evidence>
<feature type="region of interest" description="Disordered" evidence="6">
    <location>
        <begin position="99"/>
        <end position="125"/>
    </location>
</feature>
<evidence type="ECO:0000256" key="3">
    <source>
        <dbReference type="ARBA" id="ARBA00022692"/>
    </source>
</evidence>
<dbReference type="CDD" id="cd12087">
    <property type="entry name" value="TM_EGFR-like"/>
    <property type="match status" value="1"/>
</dbReference>
<gene>
    <name evidence="9" type="ORF">NYO98_16635</name>
</gene>
<dbReference type="Pfam" id="PF13190">
    <property type="entry name" value="PDGLE"/>
    <property type="match status" value="1"/>
</dbReference>
<keyword evidence="4 7" id="KW-1133">Transmembrane helix</keyword>
<accession>A0ABT4CG12</accession>
<proteinExistence type="predicted"/>
<evidence type="ECO:0000259" key="8">
    <source>
        <dbReference type="Pfam" id="PF13190"/>
    </source>
</evidence>
<keyword evidence="3 7" id="KW-0812">Transmembrane</keyword>
<feature type="transmembrane region" description="Helical" evidence="7">
    <location>
        <begin position="68"/>
        <end position="92"/>
    </location>
</feature>
<name>A0ABT4CG12_9ACTN</name>
<dbReference type="RefSeq" id="WP_268112845.1">
    <property type="nucleotide sequence ID" value="NZ_JAPPUX010000004.1"/>
</dbReference>
<feature type="domain" description="PDGLE" evidence="8">
    <location>
        <begin position="4"/>
        <end position="94"/>
    </location>
</feature>
<reference evidence="9" key="1">
    <citation type="submission" date="2022-08" db="EMBL/GenBank/DDBJ databases">
        <title>Genome sequencing of Nocardioides sp. STR2.</title>
        <authorList>
            <person name="So Y."/>
        </authorList>
    </citation>
    <scope>NUCLEOTIDE SEQUENCE</scope>
    <source>
        <strain evidence="9">STR2</strain>
    </source>
</reference>
<keyword evidence="5 7" id="KW-0472">Membrane</keyword>
<keyword evidence="2" id="KW-1003">Cell membrane</keyword>
<evidence type="ECO:0000256" key="7">
    <source>
        <dbReference type="SAM" id="Phobius"/>
    </source>
</evidence>
<comment type="subcellular location">
    <subcellularLocation>
        <location evidence="1">Cell membrane</location>
    </subcellularLocation>
</comment>
<dbReference type="EMBL" id="JAPPUX010000004">
    <property type="protein sequence ID" value="MCY4727912.1"/>
    <property type="molecule type" value="Genomic_DNA"/>
</dbReference>
<evidence type="ECO:0000256" key="2">
    <source>
        <dbReference type="ARBA" id="ARBA00022475"/>
    </source>
</evidence>
<evidence type="ECO:0000256" key="1">
    <source>
        <dbReference type="ARBA" id="ARBA00004236"/>
    </source>
</evidence>
<keyword evidence="10" id="KW-1185">Reference proteome</keyword>
<comment type="caution">
    <text evidence="9">The sequence shown here is derived from an EMBL/GenBank/DDBJ whole genome shotgun (WGS) entry which is preliminary data.</text>
</comment>
<protein>
    <submittedName>
        <fullName evidence="9">PDGLE domain-containing protein</fullName>
    </submittedName>
</protein>
<dbReference type="Proteomes" id="UP001074726">
    <property type="component" value="Unassembled WGS sequence"/>
</dbReference>
<evidence type="ECO:0000256" key="5">
    <source>
        <dbReference type="ARBA" id="ARBA00023136"/>
    </source>
</evidence>
<organism evidence="9 10">
    <name type="scientific">Nocardioides pini</name>
    <dbReference type="NCBI Taxonomy" id="2975053"/>
    <lineage>
        <taxon>Bacteria</taxon>
        <taxon>Bacillati</taxon>
        <taxon>Actinomycetota</taxon>
        <taxon>Actinomycetes</taxon>
        <taxon>Propionibacteriales</taxon>
        <taxon>Nocardioidaceae</taxon>
        <taxon>Nocardioides</taxon>
    </lineage>
</organism>